<dbReference type="RefSeq" id="WP_202750092.1">
    <property type="nucleotide sequence ID" value="NZ_JAESWC010000014.1"/>
</dbReference>
<evidence type="ECO:0000256" key="1">
    <source>
        <dbReference type="ARBA" id="ARBA00022448"/>
    </source>
</evidence>
<dbReference type="PROSITE" id="PS50893">
    <property type="entry name" value="ABC_TRANSPORTER_2"/>
    <property type="match status" value="1"/>
</dbReference>
<dbReference type="SUPFAM" id="SSF52540">
    <property type="entry name" value="P-loop containing nucleoside triphosphate hydrolases"/>
    <property type="match status" value="1"/>
</dbReference>
<dbReference type="PANTHER" id="PTHR42939">
    <property type="entry name" value="ABC TRANSPORTER ATP-BINDING PROTEIN ALBC-RELATED"/>
    <property type="match status" value="1"/>
</dbReference>
<organism evidence="5 6">
    <name type="scientific">Clostridium rhizosphaerae</name>
    <dbReference type="NCBI Taxonomy" id="2803861"/>
    <lineage>
        <taxon>Bacteria</taxon>
        <taxon>Bacillati</taxon>
        <taxon>Bacillota</taxon>
        <taxon>Clostridia</taxon>
        <taxon>Eubacteriales</taxon>
        <taxon>Clostridiaceae</taxon>
        <taxon>Clostridium</taxon>
    </lineage>
</organism>
<dbReference type="InterPro" id="IPR017871">
    <property type="entry name" value="ABC_transporter-like_CS"/>
</dbReference>
<evidence type="ECO:0000313" key="6">
    <source>
        <dbReference type="Proteomes" id="UP000632377"/>
    </source>
</evidence>
<dbReference type="InterPro" id="IPR003439">
    <property type="entry name" value="ABC_transporter-like_ATP-bd"/>
</dbReference>
<protein>
    <submittedName>
        <fullName evidence="5">ABC transporter ATP-binding protein</fullName>
    </submittedName>
</protein>
<keyword evidence="6" id="KW-1185">Reference proteome</keyword>
<dbReference type="Pfam" id="PF00005">
    <property type="entry name" value="ABC_tran"/>
    <property type="match status" value="1"/>
</dbReference>
<comment type="caution">
    <text evidence="5">The sequence shown here is derived from an EMBL/GenBank/DDBJ whole genome shotgun (WGS) entry which is preliminary data.</text>
</comment>
<reference evidence="5 6" key="1">
    <citation type="submission" date="2021-01" db="EMBL/GenBank/DDBJ databases">
        <title>Genome public.</title>
        <authorList>
            <person name="Liu C."/>
            <person name="Sun Q."/>
        </authorList>
    </citation>
    <scope>NUCLEOTIDE SEQUENCE [LARGE SCALE GENOMIC DNA]</scope>
    <source>
        <strain evidence="5 6">YIM B02515</strain>
    </source>
</reference>
<dbReference type="Gene3D" id="3.40.50.300">
    <property type="entry name" value="P-loop containing nucleotide triphosphate hydrolases"/>
    <property type="match status" value="1"/>
</dbReference>
<dbReference type="GO" id="GO:0005524">
    <property type="term" value="F:ATP binding"/>
    <property type="evidence" value="ECO:0007669"/>
    <property type="project" value="UniProtKB-KW"/>
</dbReference>
<dbReference type="SMART" id="SM00382">
    <property type="entry name" value="AAA"/>
    <property type="match status" value="1"/>
</dbReference>
<keyword evidence="2" id="KW-0547">Nucleotide-binding</keyword>
<gene>
    <name evidence="5" type="ORF">JK636_16540</name>
</gene>
<keyword evidence="3 5" id="KW-0067">ATP-binding</keyword>
<evidence type="ECO:0000256" key="2">
    <source>
        <dbReference type="ARBA" id="ARBA00022741"/>
    </source>
</evidence>
<dbReference type="Proteomes" id="UP000632377">
    <property type="component" value="Unassembled WGS sequence"/>
</dbReference>
<evidence type="ECO:0000313" key="5">
    <source>
        <dbReference type="EMBL" id="MBL4937338.1"/>
    </source>
</evidence>
<dbReference type="PROSITE" id="PS00211">
    <property type="entry name" value="ABC_TRANSPORTER_1"/>
    <property type="match status" value="1"/>
</dbReference>
<proteinExistence type="predicted"/>
<dbReference type="InterPro" id="IPR003593">
    <property type="entry name" value="AAA+_ATPase"/>
</dbReference>
<evidence type="ECO:0000259" key="4">
    <source>
        <dbReference type="PROSITE" id="PS50893"/>
    </source>
</evidence>
<dbReference type="InterPro" id="IPR051782">
    <property type="entry name" value="ABC_Transporter_VariousFunc"/>
</dbReference>
<sequence length="284" mass="31885">MTDYALEVKNLYSNVGNFSLIDANLSLEKGTITGFIGKNGSGKTTFIKTILDLLPKSKGKVLFFGKTMDGNEEEIKSRLGVVFDSLIYSQALKAKTIMNTLAPFYPNFDQTYFNKLMNKFELDPDKKLKHYSKGMQMKFSIIMTLSQKPDLLILDEPTAGLDPVARAEVLDLLYDIIQDEEKTIFFSTHITSDLDKIADYITLIDSGKILFTQAKDEMLESHALVHVDKKNMTDEIKSLFIGLKESSFGYEGIISDKSKLSLIPNAKVTKPSVEDIMIYRGGLK</sequence>
<keyword evidence="1" id="KW-0813">Transport</keyword>
<evidence type="ECO:0000256" key="3">
    <source>
        <dbReference type="ARBA" id="ARBA00022840"/>
    </source>
</evidence>
<dbReference type="InterPro" id="IPR027417">
    <property type="entry name" value="P-loop_NTPase"/>
</dbReference>
<dbReference type="CDD" id="cd03230">
    <property type="entry name" value="ABC_DR_subfamily_A"/>
    <property type="match status" value="1"/>
</dbReference>
<feature type="domain" description="ABC transporter" evidence="4">
    <location>
        <begin position="6"/>
        <end position="231"/>
    </location>
</feature>
<dbReference type="EMBL" id="JAESWC010000014">
    <property type="protein sequence ID" value="MBL4937338.1"/>
    <property type="molecule type" value="Genomic_DNA"/>
</dbReference>
<accession>A0ABS1TD91</accession>
<dbReference type="PANTHER" id="PTHR42939:SF3">
    <property type="entry name" value="ABC TRANSPORTER ATP-BINDING COMPONENT"/>
    <property type="match status" value="1"/>
</dbReference>
<name>A0ABS1TD91_9CLOT</name>